<dbReference type="InterPro" id="IPR029058">
    <property type="entry name" value="AB_hydrolase_fold"/>
</dbReference>
<evidence type="ECO:0000313" key="3">
    <source>
        <dbReference type="Proteomes" id="UP000481153"/>
    </source>
</evidence>
<dbReference type="Proteomes" id="UP000481153">
    <property type="component" value="Unassembled WGS sequence"/>
</dbReference>
<protein>
    <recommendedName>
        <fullName evidence="1">Serine aminopeptidase S33 domain-containing protein</fullName>
    </recommendedName>
</protein>
<dbReference type="InterPro" id="IPR051044">
    <property type="entry name" value="MAG_DAG_Lipase"/>
</dbReference>
<dbReference type="EMBL" id="VJMJ01000027">
    <property type="protein sequence ID" value="KAF0742462.1"/>
    <property type="molecule type" value="Genomic_DNA"/>
</dbReference>
<evidence type="ECO:0000313" key="2">
    <source>
        <dbReference type="EMBL" id="KAF0742462.1"/>
    </source>
</evidence>
<dbReference type="VEuPathDB" id="FungiDB:AeMF1_009364"/>
<dbReference type="InterPro" id="IPR000073">
    <property type="entry name" value="AB_hydrolase_1"/>
</dbReference>
<dbReference type="PANTHER" id="PTHR11614">
    <property type="entry name" value="PHOSPHOLIPASE-RELATED"/>
    <property type="match status" value="1"/>
</dbReference>
<dbReference type="Pfam" id="PF12146">
    <property type="entry name" value="Hydrolase_4"/>
    <property type="match status" value="1"/>
</dbReference>
<reference evidence="2 3" key="1">
    <citation type="submission" date="2019-07" db="EMBL/GenBank/DDBJ databases">
        <title>Genomics analysis of Aphanomyces spp. identifies a new class of oomycete effector associated with host adaptation.</title>
        <authorList>
            <person name="Gaulin E."/>
        </authorList>
    </citation>
    <scope>NUCLEOTIDE SEQUENCE [LARGE SCALE GENOMIC DNA]</scope>
    <source>
        <strain evidence="2 3">ATCC 201684</strain>
    </source>
</reference>
<dbReference type="InterPro" id="IPR022742">
    <property type="entry name" value="Hydrolase_4"/>
</dbReference>
<dbReference type="Gene3D" id="3.40.50.1820">
    <property type="entry name" value="alpha/beta hydrolase"/>
    <property type="match status" value="1"/>
</dbReference>
<organism evidence="2 3">
    <name type="scientific">Aphanomyces euteiches</name>
    <dbReference type="NCBI Taxonomy" id="100861"/>
    <lineage>
        <taxon>Eukaryota</taxon>
        <taxon>Sar</taxon>
        <taxon>Stramenopiles</taxon>
        <taxon>Oomycota</taxon>
        <taxon>Saprolegniomycetes</taxon>
        <taxon>Saprolegniales</taxon>
        <taxon>Verrucalvaceae</taxon>
        <taxon>Aphanomyces</taxon>
    </lineage>
</organism>
<proteinExistence type="predicted"/>
<name>A0A6G0XQA3_9STRA</name>
<keyword evidence="3" id="KW-1185">Reference proteome</keyword>
<dbReference type="PRINTS" id="PR00111">
    <property type="entry name" value="ABHYDROLASE"/>
</dbReference>
<accession>A0A6G0XQA3</accession>
<sequence length="348" mass="38414">MVVEWITKPVVVAAGIGLLGAGVGLAYLNAYDPSLDVSRLTIPMNKEEDDVARFCTHSQGHDIVVKQKPYRKVQLFAQTWIPKGNHDDVKGVVILIHGMNEHSSNMMALVQTLIEEKYTVYAFDLEGFGRSSGLHAYVYSYESLVDDIHQHVKTVQTKWPTKKRFLLGGSLGGALLLHRLLRDTSDIDGAIIQCPALEIHASRQPSAIVQAIGYAIVTIAPHLALMSSNGGKGSSESVREQVQKMKNEDPMYYTGKLRLGTAFQVKSCVESLQKKLATHRSIPIPILLQHGTADVICSIEGSKCWFDGLEDCPDKTFKAYDGAAHDLLHEPVANQVIDDVVKWLKKQT</sequence>
<comment type="caution">
    <text evidence="2">The sequence shown here is derived from an EMBL/GenBank/DDBJ whole genome shotgun (WGS) entry which is preliminary data.</text>
</comment>
<evidence type="ECO:0000259" key="1">
    <source>
        <dbReference type="Pfam" id="PF12146"/>
    </source>
</evidence>
<dbReference type="SUPFAM" id="SSF53474">
    <property type="entry name" value="alpha/beta-Hydrolases"/>
    <property type="match status" value="1"/>
</dbReference>
<dbReference type="AlphaFoldDB" id="A0A6G0XQA3"/>
<gene>
    <name evidence="2" type="ORF">Ae201684_002560</name>
</gene>
<feature type="domain" description="Serine aminopeptidase S33" evidence="1">
    <location>
        <begin position="88"/>
        <end position="331"/>
    </location>
</feature>